<evidence type="ECO:0000256" key="1">
    <source>
        <dbReference type="SAM" id="MobiDB-lite"/>
    </source>
</evidence>
<proteinExistence type="predicted"/>
<name>A0ABT8A1F4_9PROT</name>
<dbReference type="InterPro" id="IPR009444">
    <property type="entry name" value="Conjugal_tfr_TraD_a-type"/>
</dbReference>
<feature type="compositionally biased region" description="Low complexity" evidence="1">
    <location>
        <begin position="93"/>
        <end position="103"/>
    </location>
</feature>
<organism evidence="2 3">
    <name type="scientific">Paeniroseomonas aquatica</name>
    <dbReference type="NCBI Taxonomy" id="373043"/>
    <lineage>
        <taxon>Bacteria</taxon>
        <taxon>Pseudomonadati</taxon>
        <taxon>Pseudomonadota</taxon>
        <taxon>Alphaproteobacteria</taxon>
        <taxon>Acetobacterales</taxon>
        <taxon>Acetobacteraceae</taxon>
        <taxon>Paeniroseomonas</taxon>
    </lineage>
</organism>
<accession>A0ABT8A1F4</accession>
<dbReference type="EMBL" id="JAUFPN010000035">
    <property type="protein sequence ID" value="MDN3563508.1"/>
    <property type="molecule type" value="Genomic_DNA"/>
</dbReference>
<evidence type="ECO:0000313" key="2">
    <source>
        <dbReference type="EMBL" id="MDN3563508.1"/>
    </source>
</evidence>
<keyword evidence="3" id="KW-1185">Reference proteome</keyword>
<evidence type="ECO:0000313" key="3">
    <source>
        <dbReference type="Proteomes" id="UP001529369"/>
    </source>
</evidence>
<feature type="region of interest" description="Disordered" evidence="1">
    <location>
        <begin position="76"/>
        <end position="109"/>
    </location>
</feature>
<protein>
    <submittedName>
        <fullName evidence="2">Conjugal transfer protein TraD</fullName>
    </submittedName>
</protein>
<dbReference type="RefSeq" id="WP_290315275.1">
    <property type="nucleotide sequence ID" value="NZ_JAUFPN010000035.1"/>
</dbReference>
<dbReference type="Pfam" id="PF06412">
    <property type="entry name" value="TraD"/>
    <property type="match status" value="1"/>
</dbReference>
<comment type="caution">
    <text evidence="2">The sequence shown here is derived from an EMBL/GenBank/DDBJ whole genome shotgun (WGS) entry which is preliminary data.</text>
</comment>
<sequence>MARKPRDYDAELQALMERTKKLKGQKTTRLGELVQVTGADTLPIEALAGVLLAAVEQAKKQPEAVARWTERGEALFRTSKRDGGKAGSGGDAAGATPAGPGTPAAGGGA</sequence>
<dbReference type="Proteomes" id="UP001529369">
    <property type="component" value="Unassembled WGS sequence"/>
</dbReference>
<gene>
    <name evidence="2" type="ORF">QWZ14_03855</name>
</gene>
<reference evidence="3" key="1">
    <citation type="journal article" date="2019" name="Int. J. Syst. Evol. Microbiol.">
        <title>The Global Catalogue of Microorganisms (GCM) 10K type strain sequencing project: providing services to taxonomists for standard genome sequencing and annotation.</title>
        <authorList>
            <consortium name="The Broad Institute Genomics Platform"/>
            <consortium name="The Broad Institute Genome Sequencing Center for Infectious Disease"/>
            <person name="Wu L."/>
            <person name="Ma J."/>
        </authorList>
    </citation>
    <scope>NUCLEOTIDE SEQUENCE [LARGE SCALE GENOMIC DNA]</scope>
    <source>
        <strain evidence="3">CECT 7131</strain>
    </source>
</reference>